<dbReference type="AlphaFoldDB" id="Q4SHF3"/>
<accession>Q4SHF3</accession>
<evidence type="ECO:0000313" key="1">
    <source>
        <dbReference type="EMBL" id="CAF99929.1"/>
    </source>
</evidence>
<proteinExistence type="predicted"/>
<reference evidence="1" key="1">
    <citation type="journal article" date="2004" name="Nature">
        <title>Genome duplication in the teleost fish Tetraodon nigroviridis reveals the early vertebrate proto-karyotype.</title>
        <authorList>
            <person name="Jaillon O."/>
            <person name="Aury J.-M."/>
            <person name="Brunet F."/>
            <person name="Petit J.-L."/>
            <person name="Stange-Thomann N."/>
            <person name="Mauceli E."/>
            <person name="Bouneau L."/>
            <person name="Fischer C."/>
            <person name="Ozouf-Costaz C."/>
            <person name="Bernot A."/>
            <person name="Nicaud S."/>
            <person name="Jaffe D."/>
            <person name="Fisher S."/>
            <person name="Lutfalla G."/>
            <person name="Dossat C."/>
            <person name="Segurens B."/>
            <person name="Dasilva C."/>
            <person name="Salanoubat M."/>
            <person name="Levy M."/>
            <person name="Boudet N."/>
            <person name="Castellano S."/>
            <person name="Anthouard V."/>
            <person name="Jubin C."/>
            <person name="Castelli V."/>
            <person name="Katinka M."/>
            <person name="Vacherie B."/>
            <person name="Biemont C."/>
            <person name="Skalli Z."/>
            <person name="Cattolico L."/>
            <person name="Poulain J."/>
            <person name="De Berardinis V."/>
            <person name="Cruaud C."/>
            <person name="Duprat S."/>
            <person name="Brottier P."/>
            <person name="Coutanceau J.-P."/>
            <person name="Gouzy J."/>
            <person name="Parra G."/>
            <person name="Lardier G."/>
            <person name="Chapple C."/>
            <person name="McKernan K.J."/>
            <person name="McEwan P."/>
            <person name="Bosak S."/>
            <person name="Kellis M."/>
            <person name="Volff J.-N."/>
            <person name="Guigo R."/>
            <person name="Zody M.C."/>
            <person name="Mesirov J."/>
            <person name="Lindblad-Toh K."/>
            <person name="Birren B."/>
            <person name="Nusbaum C."/>
            <person name="Kahn D."/>
            <person name="Robinson-Rechavi M."/>
            <person name="Laudet V."/>
            <person name="Schachter V."/>
            <person name="Quetier F."/>
            <person name="Saurin W."/>
            <person name="Scarpelli C."/>
            <person name="Wincker P."/>
            <person name="Lander E.S."/>
            <person name="Weissenbach J."/>
            <person name="Roest Crollius H."/>
        </authorList>
    </citation>
    <scope>NUCLEOTIDE SEQUENCE [LARGE SCALE GENOMIC DNA]</scope>
</reference>
<dbReference type="EMBL" id="CAAE01014581">
    <property type="protein sequence ID" value="CAF99929.1"/>
    <property type="molecule type" value="Genomic_DNA"/>
</dbReference>
<dbReference type="KEGG" id="tng:GSTEN00018182G001"/>
<gene>
    <name evidence="1" type="ORF">GSTENG00018182001</name>
</gene>
<organism evidence="1">
    <name type="scientific">Tetraodon nigroviridis</name>
    <name type="common">Spotted green pufferfish</name>
    <name type="synonym">Chelonodon nigroviridis</name>
    <dbReference type="NCBI Taxonomy" id="99883"/>
    <lineage>
        <taxon>Eukaryota</taxon>
        <taxon>Metazoa</taxon>
        <taxon>Chordata</taxon>
        <taxon>Craniata</taxon>
        <taxon>Vertebrata</taxon>
        <taxon>Euteleostomi</taxon>
        <taxon>Actinopterygii</taxon>
        <taxon>Neopterygii</taxon>
        <taxon>Teleostei</taxon>
        <taxon>Neoteleostei</taxon>
        <taxon>Acanthomorphata</taxon>
        <taxon>Eupercaria</taxon>
        <taxon>Tetraodontiformes</taxon>
        <taxon>Tetradontoidea</taxon>
        <taxon>Tetraodontidae</taxon>
        <taxon>Tetraodon</taxon>
    </lineage>
</organism>
<sequence>MSVFLCKCAISTKDSTMTPSLGLTRFPWKQESAVLAPCKRLQPYSSTSGASVTAFYKHSIASTAAHKFALKLFLGPAQGLFLLKAVVFLPLLFVQGPDSGFCLETSSASLDAKVGCS</sequence>
<protein>
    <submittedName>
        <fullName evidence="1">Chromosome 5 SCAF14581, whole genome shotgun sequence</fullName>
    </submittedName>
</protein>
<name>Q4SHF3_TETNG</name>
<reference evidence="1" key="2">
    <citation type="submission" date="2004-02" db="EMBL/GenBank/DDBJ databases">
        <authorList>
            <consortium name="Genoscope"/>
            <consortium name="Whitehead Institute Centre for Genome Research"/>
        </authorList>
    </citation>
    <scope>NUCLEOTIDE SEQUENCE</scope>
</reference>